<dbReference type="GeneID" id="9385755"/>
<dbReference type="HOGENOM" id="CLU_1346377_0_0_2"/>
<geneLocation type="plasmid" evidence="2 3">
    <name>3</name>
</geneLocation>
<evidence type="ECO:0000313" key="3">
    <source>
        <dbReference type="Proteomes" id="UP000000390"/>
    </source>
</evidence>
<dbReference type="KEGG" id="hje:HacjB3_19263"/>
<keyword evidence="2" id="KW-0614">Plasmid</keyword>
<organism evidence="2 3">
    <name type="scientific">Halalkalicoccus jeotgali (strain DSM 18796 / CECT 7217 / JCM 14584 / KCTC 4019 / B3)</name>
    <dbReference type="NCBI Taxonomy" id="795797"/>
    <lineage>
        <taxon>Archaea</taxon>
        <taxon>Methanobacteriati</taxon>
        <taxon>Methanobacteriota</taxon>
        <taxon>Stenosarchaea group</taxon>
        <taxon>Halobacteria</taxon>
        <taxon>Halobacteriales</taxon>
        <taxon>Halococcaceae</taxon>
        <taxon>Halalkalicoccus</taxon>
    </lineage>
</organism>
<accession>D8JD37</accession>
<sequence length="203" mass="23425">MVADIITSIGSPAIGGIIAAVAGWQVTKWDREKNREAKKKQWYMSLFRLSQELNTSPTTALFMELGTDQQRLIQQFEQIASQLDQERYRAPADIEPGLIAALVDTATNANRLRLDRNDFRTKLDHHKMLMFAEELHYYIQSELGDDTPIKFDQERMDRIEDQIATREEMDPTEWRAKVASEMADKWAEDSEASEGMERTLGQR</sequence>
<dbReference type="RefSeq" id="WP_013199704.1">
    <property type="nucleotide sequence ID" value="NC_014300.1"/>
</dbReference>
<dbReference type="PATRIC" id="fig|795797.18.peg.3726"/>
<evidence type="ECO:0000256" key="1">
    <source>
        <dbReference type="SAM" id="MobiDB-lite"/>
    </source>
</evidence>
<dbReference type="AlphaFoldDB" id="D8JD37"/>
<feature type="region of interest" description="Disordered" evidence="1">
    <location>
        <begin position="180"/>
        <end position="203"/>
    </location>
</feature>
<name>D8JD37_HALJB</name>
<gene>
    <name evidence="2" type="ordered locus">HacjB3_19263</name>
</gene>
<proteinExistence type="predicted"/>
<dbReference type="Proteomes" id="UP000000390">
    <property type="component" value="Plasmid 3"/>
</dbReference>
<protein>
    <submittedName>
        <fullName evidence="2">Uncharacterized protein</fullName>
    </submittedName>
</protein>
<dbReference type="EMBL" id="CP002065">
    <property type="protein sequence ID" value="ADJ17190.1"/>
    <property type="molecule type" value="Genomic_DNA"/>
</dbReference>
<evidence type="ECO:0000313" key="2">
    <source>
        <dbReference type="EMBL" id="ADJ17190.1"/>
    </source>
</evidence>
<reference evidence="2 3" key="1">
    <citation type="journal article" date="2010" name="J. Bacteriol.">
        <title>Complete genome sequence of Halalkalicoccus jeotgali B3(T), an extremely halophilic archaeon.</title>
        <authorList>
            <person name="Roh S.W."/>
            <person name="Nam Y.D."/>
            <person name="Nam S.H."/>
            <person name="Choi S.H."/>
            <person name="Park H.S."/>
            <person name="Bae J.W."/>
        </authorList>
    </citation>
    <scope>NUCLEOTIDE SEQUENCE [LARGE SCALE GENOMIC DNA]</scope>
    <source>
        <strain evidence="3">DSM 18796 / CECT 7217 / JCM 14584 / KCTC 4019 / B3</strain>
        <plasmid evidence="3">3</plasmid>
    </source>
</reference>